<evidence type="ECO:0000313" key="8">
    <source>
        <dbReference type="Proteomes" id="UP001214441"/>
    </source>
</evidence>
<accession>A0ABT7A3U3</accession>
<dbReference type="SUPFAM" id="SSF46894">
    <property type="entry name" value="C-terminal effector domain of the bipartite response regulators"/>
    <property type="match status" value="1"/>
</dbReference>
<evidence type="ECO:0000256" key="4">
    <source>
        <dbReference type="PROSITE-ProRule" id="PRU00169"/>
    </source>
</evidence>
<dbReference type="PRINTS" id="PR00038">
    <property type="entry name" value="HTHLUXR"/>
</dbReference>
<keyword evidence="3" id="KW-0804">Transcription</keyword>
<proteinExistence type="predicted"/>
<dbReference type="SMART" id="SM00448">
    <property type="entry name" value="REC"/>
    <property type="match status" value="1"/>
</dbReference>
<dbReference type="Pfam" id="PF00072">
    <property type="entry name" value="Response_reg"/>
    <property type="match status" value="1"/>
</dbReference>
<evidence type="ECO:0000313" key="7">
    <source>
        <dbReference type="EMBL" id="MDJ1135729.1"/>
    </source>
</evidence>
<dbReference type="Gene3D" id="1.10.10.10">
    <property type="entry name" value="Winged helix-like DNA-binding domain superfamily/Winged helix DNA-binding domain"/>
    <property type="match status" value="1"/>
</dbReference>
<feature type="domain" description="HTH luxR-type" evidence="5">
    <location>
        <begin position="139"/>
        <end position="204"/>
    </location>
</feature>
<comment type="caution">
    <text evidence="7">The sequence shown here is derived from an EMBL/GenBank/DDBJ whole genome shotgun (WGS) entry which is preliminary data.</text>
</comment>
<dbReference type="Gene3D" id="3.40.50.2300">
    <property type="match status" value="1"/>
</dbReference>
<dbReference type="Pfam" id="PF00196">
    <property type="entry name" value="GerE"/>
    <property type="match status" value="1"/>
</dbReference>
<feature type="modified residue" description="4-aspartylphosphate" evidence="4">
    <location>
        <position position="58"/>
    </location>
</feature>
<dbReference type="PROSITE" id="PS50110">
    <property type="entry name" value="RESPONSE_REGULATORY"/>
    <property type="match status" value="1"/>
</dbReference>
<evidence type="ECO:0000259" key="5">
    <source>
        <dbReference type="PROSITE" id="PS50043"/>
    </source>
</evidence>
<protein>
    <submittedName>
        <fullName evidence="7">Response regulator</fullName>
    </submittedName>
</protein>
<keyword evidence="8" id="KW-1185">Reference proteome</keyword>
<keyword evidence="2" id="KW-0238">DNA-binding</keyword>
<dbReference type="SUPFAM" id="SSF52172">
    <property type="entry name" value="CheY-like"/>
    <property type="match status" value="1"/>
</dbReference>
<evidence type="ECO:0000259" key="6">
    <source>
        <dbReference type="PROSITE" id="PS50110"/>
    </source>
</evidence>
<dbReference type="PANTHER" id="PTHR44688:SF16">
    <property type="entry name" value="DNA-BINDING TRANSCRIPTIONAL ACTIVATOR DEVR_DOSR"/>
    <property type="match status" value="1"/>
</dbReference>
<dbReference type="Proteomes" id="UP001214441">
    <property type="component" value="Unassembled WGS sequence"/>
</dbReference>
<dbReference type="InterPro" id="IPR011006">
    <property type="entry name" value="CheY-like_superfamily"/>
</dbReference>
<dbReference type="InterPro" id="IPR016032">
    <property type="entry name" value="Sig_transdc_resp-reg_C-effctor"/>
</dbReference>
<keyword evidence="1" id="KW-0805">Transcription regulation</keyword>
<organism evidence="7 8">
    <name type="scientific">Streptomyces iconiensis</name>
    <dbReference type="NCBI Taxonomy" id="1384038"/>
    <lineage>
        <taxon>Bacteria</taxon>
        <taxon>Bacillati</taxon>
        <taxon>Actinomycetota</taxon>
        <taxon>Actinomycetes</taxon>
        <taxon>Kitasatosporales</taxon>
        <taxon>Streptomycetaceae</taxon>
        <taxon>Streptomyces</taxon>
    </lineage>
</organism>
<dbReference type="PANTHER" id="PTHR44688">
    <property type="entry name" value="DNA-BINDING TRANSCRIPTIONAL ACTIVATOR DEVR_DOSR"/>
    <property type="match status" value="1"/>
</dbReference>
<reference evidence="7 8" key="1">
    <citation type="submission" date="2023-05" db="EMBL/GenBank/DDBJ databases">
        <title>Streptantibioticus silvisoli sp. nov., acidotolerant actinomycetes 1 from pine litter.</title>
        <authorList>
            <person name="Swiecimska M."/>
            <person name="Golinska P."/>
            <person name="Sangal V."/>
            <person name="Wachnowicz B."/>
            <person name="Goodfellow M."/>
        </authorList>
    </citation>
    <scope>NUCLEOTIDE SEQUENCE [LARGE SCALE GENOMIC DNA]</scope>
    <source>
        <strain evidence="7 8">DSM 42109</strain>
    </source>
</reference>
<dbReference type="InterPro" id="IPR000792">
    <property type="entry name" value="Tscrpt_reg_LuxR_C"/>
</dbReference>
<name>A0ABT7A3U3_9ACTN</name>
<evidence type="ECO:0000256" key="3">
    <source>
        <dbReference type="ARBA" id="ARBA00023163"/>
    </source>
</evidence>
<evidence type="ECO:0000256" key="1">
    <source>
        <dbReference type="ARBA" id="ARBA00023015"/>
    </source>
</evidence>
<dbReference type="InterPro" id="IPR001789">
    <property type="entry name" value="Sig_transdc_resp-reg_receiver"/>
</dbReference>
<dbReference type="SMART" id="SM00421">
    <property type="entry name" value="HTH_LUXR"/>
    <property type="match status" value="1"/>
</dbReference>
<dbReference type="InterPro" id="IPR036388">
    <property type="entry name" value="WH-like_DNA-bd_sf"/>
</dbReference>
<sequence length="207" mass="23275">MTESDTTPVVHVIDDDEDVRQSLVFLLRSVKIVALTYPTAASFLEEFDPGELAVVIVDVRMPGLSGFQLQEELVRRDYPAPVIFCSAHGDIPMSVRAMRGGAVDFLEKPYEPQRMLEVVQNQLRAAEEAFTRHAGHRQVRERLEHLTHREREVLRLVVDGHPSQAIAQRLGTSVKTIDVHRARIKAKTGAGNMGTLVRDVLLHRIDI</sequence>
<feature type="domain" description="Response regulatory" evidence="6">
    <location>
        <begin position="9"/>
        <end position="123"/>
    </location>
</feature>
<dbReference type="PROSITE" id="PS50043">
    <property type="entry name" value="HTH_LUXR_2"/>
    <property type="match status" value="1"/>
</dbReference>
<evidence type="ECO:0000256" key="2">
    <source>
        <dbReference type="ARBA" id="ARBA00023125"/>
    </source>
</evidence>
<dbReference type="CDD" id="cd06170">
    <property type="entry name" value="LuxR_C_like"/>
    <property type="match status" value="1"/>
</dbReference>
<dbReference type="EMBL" id="JANCPR020000032">
    <property type="protein sequence ID" value="MDJ1135729.1"/>
    <property type="molecule type" value="Genomic_DNA"/>
</dbReference>
<keyword evidence="4" id="KW-0597">Phosphoprotein</keyword>
<gene>
    <name evidence="7" type="ORF">NMN56_028010</name>
</gene>
<dbReference type="RefSeq" id="WP_274046423.1">
    <property type="nucleotide sequence ID" value="NZ_JANCPR020000032.1"/>
</dbReference>